<name>A0ACC2WYG6_9TREE</name>
<gene>
    <name evidence="1" type="ORF">QFC22_004502</name>
</gene>
<comment type="caution">
    <text evidence="1">The sequence shown here is derived from an EMBL/GenBank/DDBJ whole genome shotgun (WGS) entry which is preliminary data.</text>
</comment>
<keyword evidence="2" id="KW-1185">Reference proteome</keyword>
<reference evidence="1" key="1">
    <citation type="submission" date="2023-04" db="EMBL/GenBank/DDBJ databases">
        <title>Draft Genome sequencing of Naganishia species isolated from polar environments using Oxford Nanopore Technology.</title>
        <authorList>
            <person name="Leo P."/>
            <person name="Venkateswaran K."/>
        </authorList>
    </citation>
    <scope>NUCLEOTIDE SEQUENCE</scope>
    <source>
        <strain evidence="1">MNA-CCFEE 5425</strain>
    </source>
</reference>
<protein>
    <submittedName>
        <fullName evidence="1">Uncharacterized protein</fullName>
    </submittedName>
</protein>
<dbReference type="EMBL" id="JASBWU010000013">
    <property type="protein sequence ID" value="KAJ9116845.1"/>
    <property type="molecule type" value="Genomic_DNA"/>
</dbReference>
<evidence type="ECO:0000313" key="1">
    <source>
        <dbReference type="EMBL" id="KAJ9116845.1"/>
    </source>
</evidence>
<dbReference type="Proteomes" id="UP001243375">
    <property type="component" value="Unassembled WGS sequence"/>
</dbReference>
<proteinExistence type="predicted"/>
<evidence type="ECO:0000313" key="2">
    <source>
        <dbReference type="Proteomes" id="UP001243375"/>
    </source>
</evidence>
<organism evidence="1 2">
    <name type="scientific">Naganishia vaughanmartiniae</name>
    <dbReference type="NCBI Taxonomy" id="1424756"/>
    <lineage>
        <taxon>Eukaryota</taxon>
        <taxon>Fungi</taxon>
        <taxon>Dikarya</taxon>
        <taxon>Basidiomycota</taxon>
        <taxon>Agaricomycotina</taxon>
        <taxon>Tremellomycetes</taxon>
        <taxon>Filobasidiales</taxon>
        <taxon>Filobasidiaceae</taxon>
        <taxon>Naganishia</taxon>
    </lineage>
</organism>
<accession>A0ACC2WYG6</accession>
<sequence length="482" mass="52909">MEPGPAVSKAALACLLLQHSSSAWGEQSLGNIFLVLFRNNKVVPEHSTSIPWALIILLALSASGGRISTTGIDLAVCRDWVLVIASDPASTNTPLTPGQPNELLTFLTTSLRRITLICKLLSPLLISFSTTFIGYQTTAAVLLGAAGVTLGSEILWIGVVWRKFKVLEEQEVHRQQPTRRTAVQSEVEAPRRPEAVSASSAHGYSLVARDEHDDIASAMQGTAQQSEPRSGLIRSAQQALGTWNEFRKMPVFLSSISISCLYLTTLSFESILISYLKSEAHLSDLFIAIMRGLSVLTGLLGTAIMPILEKRLGLVRAGAWSIWCETASLLPVVLCLYIGPGPSAASSLPSIINTLIFFATLSLSRLWLYCFDLVQLQSLLVALEHHPRRSEFAAMQVTLENVFDLAKYLVVLGFNKPDQFKWTALISLIAVFVAGITYSTYLYQVRGHVFHFGKKHEDAYIVANEDMQMRLITGDEQEECSL</sequence>